<organism evidence="2 3">
    <name type="scientific">Portunus trituberculatus</name>
    <name type="common">Swimming crab</name>
    <name type="synonym">Neptunus trituberculatus</name>
    <dbReference type="NCBI Taxonomy" id="210409"/>
    <lineage>
        <taxon>Eukaryota</taxon>
        <taxon>Metazoa</taxon>
        <taxon>Ecdysozoa</taxon>
        <taxon>Arthropoda</taxon>
        <taxon>Crustacea</taxon>
        <taxon>Multicrustacea</taxon>
        <taxon>Malacostraca</taxon>
        <taxon>Eumalacostraca</taxon>
        <taxon>Eucarida</taxon>
        <taxon>Decapoda</taxon>
        <taxon>Pleocyemata</taxon>
        <taxon>Brachyura</taxon>
        <taxon>Eubrachyura</taxon>
        <taxon>Portunoidea</taxon>
        <taxon>Portunidae</taxon>
        <taxon>Portuninae</taxon>
        <taxon>Portunus</taxon>
    </lineage>
</organism>
<comment type="caution">
    <text evidence="2">The sequence shown here is derived from an EMBL/GenBank/DDBJ whole genome shotgun (WGS) entry which is preliminary data.</text>
</comment>
<evidence type="ECO:0000256" key="1">
    <source>
        <dbReference type="SAM" id="MobiDB-lite"/>
    </source>
</evidence>
<evidence type="ECO:0000313" key="3">
    <source>
        <dbReference type="Proteomes" id="UP000324222"/>
    </source>
</evidence>
<protein>
    <submittedName>
        <fullName evidence="2">Uncharacterized protein</fullName>
    </submittedName>
</protein>
<gene>
    <name evidence="2" type="ORF">E2C01_089567</name>
</gene>
<sequence length="138" mass="15308">MMGTTVMMQETGKIGSKTDLQPRRSSLKSSFPSLTPPNFDLKLSSELSSAEVKQPATPRQERESNHPRQGGSRGTEGAANQPEKGGSRASPIQGTPKPSPKQRRETEDPQHHHRQEKEESIAYLYNLHHSECLLSTMC</sequence>
<keyword evidence="3" id="KW-1185">Reference proteome</keyword>
<evidence type="ECO:0000313" key="2">
    <source>
        <dbReference type="EMBL" id="MPC94399.1"/>
    </source>
</evidence>
<dbReference type="Proteomes" id="UP000324222">
    <property type="component" value="Unassembled WGS sequence"/>
</dbReference>
<name>A0A5B7JHL0_PORTR</name>
<feature type="compositionally biased region" description="Polar residues" evidence="1">
    <location>
        <begin position="23"/>
        <end position="33"/>
    </location>
</feature>
<dbReference type="AlphaFoldDB" id="A0A5B7JHL0"/>
<feature type="region of interest" description="Disordered" evidence="1">
    <location>
        <begin position="1"/>
        <end position="118"/>
    </location>
</feature>
<accession>A0A5B7JHL0</accession>
<proteinExistence type="predicted"/>
<dbReference type="EMBL" id="VSRR010098366">
    <property type="protein sequence ID" value="MPC94399.1"/>
    <property type="molecule type" value="Genomic_DNA"/>
</dbReference>
<feature type="compositionally biased region" description="Basic and acidic residues" evidence="1">
    <location>
        <begin position="102"/>
        <end position="118"/>
    </location>
</feature>
<reference evidence="2 3" key="1">
    <citation type="submission" date="2019-05" db="EMBL/GenBank/DDBJ databases">
        <title>Another draft genome of Portunus trituberculatus and its Hox gene families provides insights of decapod evolution.</title>
        <authorList>
            <person name="Jeong J.-H."/>
            <person name="Song I."/>
            <person name="Kim S."/>
            <person name="Choi T."/>
            <person name="Kim D."/>
            <person name="Ryu S."/>
            <person name="Kim W."/>
        </authorList>
    </citation>
    <scope>NUCLEOTIDE SEQUENCE [LARGE SCALE GENOMIC DNA]</scope>
    <source>
        <tissue evidence="2">Muscle</tissue>
    </source>
</reference>